<dbReference type="EMBL" id="BGPR01066643">
    <property type="protein sequence ID" value="GBO41140.1"/>
    <property type="molecule type" value="Genomic_DNA"/>
</dbReference>
<dbReference type="AlphaFoldDB" id="A0A4Y2WX98"/>
<gene>
    <name evidence="1" type="ORF">AVEN_199507_1</name>
</gene>
<sequence length="97" mass="10967">MHSKRKSIYKVLAIVSSRRRWSTSGHEEVHGASGSQIGCQFSNLTAIPGEHLLSLLQRQQNYKNKEEILAKTMAVSIYVNEEWLSRISLCYAGSKKT</sequence>
<comment type="caution">
    <text evidence="1">The sequence shown here is derived from an EMBL/GenBank/DDBJ whole genome shotgun (WGS) entry which is preliminary data.</text>
</comment>
<evidence type="ECO:0000313" key="1">
    <source>
        <dbReference type="EMBL" id="GBO41140.1"/>
    </source>
</evidence>
<evidence type="ECO:0000313" key="2">
    <source>
        <dbReference type="Proteomes" id="UP000499080"/>
    </source>
</evidence>
<proteinExistence type="predicted"/>
<keyword evidence="2" id="KW-1185">Reference proteome</keyword>
<name>A0A4Y2WX98_ARAVE</name>
<accession>A0A4Y2WX98</accession>
<protein>
    <submittedName>
        <fullName evidence="1">Uncharacterized protein</fullName>
    </submittedName>
</protein>
<dbReference type="Proteomes" id="UP000499080">
    <property type="component" value="Unassembled WGS sequence"/>
</dbReference>
<organism evidence="1 2">
    <name type="scientific">Araneus ventricosus</name>
    <name type="common">Orbweaver spider</name>
    <name type="synonym">Epeira ventricosa</name>
    <dbReference type="NCBI Taxonomy" id="182803"/>
    <lineage>
        <taxon>Eukaryota</taxon>
        <taxon>Metazoa</taxon>
        <taxon>Ecdysozoa</taxon>
        <taxon>Arthropoda</taxon>
        <taxon>Chelicerata</taxon>
        <taxon>Arachnida</taxon>
        <taxon>Araneae</taxon>
        <taxon>Araneomorphae</taxon>
        <taxon>Entelegynae</taxon>
        <taxon>Araneoidea</taxon>
        <taxon>Araneidae</taxon>
        <taxon>Araneus</taxon>
    </lineage>
</organism>
<reference evidence="1 2" key="1">
    <citation type="journal article" date="2019" name="Sci. Rep.">
        <title>Orb-weaving spider Araneus ventricosus genome elucidates the spidroin gene catalogue.</title>
        <authorList>
            <person name="Kono N."/>
            <person name="Nakamura H."/>
            <person name="Ohtoshi R."/>
            <person name="Moran D.A.P."/>
            <person name="Shinohara A."/>
            <person name="Yoshida Y."/>
            <person name="Fujiwara M."/>
            <person name="Mori M."/>
            <person name="Tomita M."/>
            <person name="Arakawa K."/>
        </authorList>
    </citation>
    <scope>NUCLEOTIDE SEQUENCE [LARGE SCALE GENOMIC DNA]</scope>
</reference>